<keyword evidence="3" id="KW-0809">Transit peptide</keyword>
<dbReference type="OrthoDB" id="76305at2759"/>
<dbReference type="GO" id="GO:0005739">
    <property type="term" value="C:mitochondrion"/>
    <property type="evidence" value="ECO:0007669"/>
    <property type="project" value="UniProtKB-SubCell"/>
</dbReference>
<feature type="non-terminal residue" evidence="5">
    <location>
        <position position="1"/>
    </location>
</feature>
<dbReference type="Pfam" id="PF15786">
    <property type="entry name" value="PET117"/>
    <property type="match status" value="1"/>
</dbReference>
<comment type="similarity">
    <text evidence="2">Belongs to the PET117 family.</text>
</comment>
<keyword evidence="4" id="KW-0496">Mitochondrion</keyword>
<protein>
    <submittedName>
        <fullName evidence="5">Uncharacterized protein</fullName>
    </submittedName>
</protein>
<evidence type="ECO:0000256" key="2">
    <source>
        <dbReference type="ARBA" id="ARBA00008197"/>
    </source>
</evidence>
<evidence type="ECO:0000256" key="4">
    <source>
        <dbReference type="ARBA" id="ARBA00023128"/>
    </source>
</evidence>
<comment type="subcellular location">
    <subcellularLocation>
        <location evidence="1">Mitochondrion</location>
    </subcellularLocation>
</comment>
<evidence type="ECO:0000256" key="3">
    <source>
        <dbReference type="ARBA" id="ARBA00022946"/>
    </source>
</evidence>
<proteinExistence type="inferred from homology"/>
<keyword evidence="6" id="KW-1185">Reference proteome</keyword>
<sequence>MSRAAKATLIGSIIFTTATVWGVHFLQQWESDRMYDGVLRDDARRKEKLR</sequence>
<evidence type="ECO:0000313" key="5">
    <source>
        <dbReference type="EMBL" id="KIJ34955.1"/>
    </source>
</evidence>
<evidence type="ECO:0000256" key="1">
    <source>
        <dbReference type="ARBA" id="ARBA00004173"/>
    </source>
</evidence>
<dbReference type="EMBL" id="KN837194">
    <property type="protein sequence ID" value="KIJ34955.1"/>
    <property type="molecule type" value="Genomic_DNA"/>
</dbReference>
<evidence type="ECO:0000313" key="6">
    <source>
        <dbReference type="Proteomes" id="UP000054279"/>
    </source>
</evidence>
<dbReference type="GO" id="GO:0033617">
    <property type="term" value="P:mitochondrial respiratory chain complex IV assembly"/>
    <property type="evidence" value="ECO:0007669"/>
    <property type="project" value="TreeGrafter"/>
</dbReference>
<accession>A0A0C9VBU5</accession>
<reference evidence="5 6" key="1">
    <citation type="submission" date="2014-06" db="EMBL/GenBank/DDBJ databases">
        <title>Evolutionary Origins and Diversification of the Mycorrhizal Mutualists.</title>
        <authorList>
            <consortium name="DOE Joint Genome Institute"/>
            <consortium name="Mycorrhizal Genomics Consortium"/>
            <person name="Kohler A."/>
            <person name="Kuo A."/>
            <person name="Nagy L.G."/>
            <person name="Floudas D."/>
            <person name="Copeland A."/>
            <person name="Barry K.W."/>
            <person name="Cichocki N."/>
            <person name="Veneault-Fourrey C."/>
            <person name="LaButti K."/>
            <person name="Lindquist E.A."/>
            <person name="Lipzen A."/>
            <person name="Lundell T."/>
            <person name="Morin E."/>
            <person name="Murat C."/>
            <person name="Riley R."/>
            <person name="Ohm R."/>
            <person name="Sun H."/>
            <person name="Tunlid A."/>
            <person name="Henrissat B."/>
            <person name="Grigoriev I.V."/>
            <person name="Hibbett D.S."/>
            <person name="Martin F."/>
        </authorList>
    </citation>
    <scope>NUCLEOTIDE SEQUENCE [LARGE SCALE GENOMIC DNA]</scope>
    <source>
        <strain evidence="5 6">SS14</strain>
    </source>
</reference>
<dbReference type="Proteomes" id="UP000054279">
    <property type="component" value="Unassembled WGS sequence"/>
</dbReference>
<dbReference type="AlphaFoldDB" id="A0A0C9VBU5"/>
<dbReference type="HOGENOM" id="CLU_3130016_0_0_1"/>
<dbReference type="PANTHER" id="PTHR28163:SF1">
    <property type="entry name" value="PROTEIN PET117 HOMOLOG, MITOCHONDRIAL"/>
    <property type="match status" value="1"/>
</dbReference>
<gene>
    <name evidence="5" type="ORF">M422DRAFT_135185</name>
</gene>
<dbReference type="InterPro" id="IPR031568">
    <property type="entry name" value="Pet117"/>
</dbReference>
<dbReference type="PANTHER" id="PTHR28163">
    <property type="entry name" value="PROTEIN PET117 HOMOLOG, MITOCHONDRIAL"/>
    <property type="match status" value="1"/>
</dbReference>
<name>A0A0C9VBU5_SPHS4</name>
<organism evidence="5 6">
    <name type="scientific">Sphaerobolus stellatus (strain SS14)</name>
    <dbReference type="NCBI Taxonomy" id="990650"/>
    <lineage>
        <taxon>Eukaryota</taxon>
        <taxon>Fungi</taxon>
        <taxon>Dikarya</taxon>
        <taxon>Basidiomycota</taxon>
        <taxon>Agaricomycotina</taxon>
        <taxon>Agaricomycetes</taxon>
        <taxon>Phallomycetidae</taxon>
        <taxon>Geastrales</taxon>
        <taxon>Sphaerobolaceae</taxon>
        <taxon>Sphaerobolus</taxon>
    </lineage>
</organism>